<evidence type="ECO:0000256" key="2">
    <source>
        <dbReference type="ARBA" id="ARBA00022729"/>
    </source>
</evidence>
<protein>
    <submittedName>
        <fullName evidence="4">Ice-binding family protein</fullName>
    </submittedName>
</protein>
<dbReference type="Pfam" id="PF11999">
    <property type="entry name" value="Ice_binding"/>
    <property type="match status" value="1"/>
</dbReference>
<keyword evidence="5" id="KW-1185">Reference proteome</keyword>
<evidence type="ECO:0000313" key="4">
    <source>
        <dbReference type="EMBL" id="UYQ62591.1"/>
    </source>
</evidence>
<evidence type="ECO:0000313" key="5">
    <source>
        <dbReference type="Proteomes" id="UP001163878"/>
    </source>
</evidence>
<gene>
    <name evidence="4" type="ORF">OGH68_14610</name>
</gene>
<name>A0ABY6I6G7_STRPE</name>
<proteinExistence type="inferred from homology"/>
<dbReference type="Proteomes" id="UP001163878">
    <property type="component" value="Chromosome"/>
</dbReference>
<organism evidence="4 5">
    <name type="scientific">Streptomyces peucetius</name>
    <dbReference type="NCBI Taxonomy" id="1950"/>
    <lineage>
        <taxon>Bacteria</taxon>
        <taxon>Bacillati</taxon>
        <taxon>Actinomycetota</taxon>
        <taxon>Actinomycetes</taxon>
        <taxon>Kitasatosporales</taxon>
        <taxon>Streptomycetaceae</taxon>
        <taxon>Streptomyces</taxon>
    </lineage>
</organism>
<keyword evidence="2" id="KW-0732">Signal</keyword>
<reference evidence="4" key="1">
    <citation type="submission" date="2022-10" db="EMBL/GenBank/DDBJ databases">
        <title>Cytochrome P450 Catalyzes Benzene Ring Formation in the Biosynthesis of Trialkyl-Substituted Aromatic Polyketides.</title>
        <authorList>
            <person name="Zhao E."/>
            <person name="Ge H."/>
        </authorList>
    </citation>
    <scope>NUCLEOTIDE SEQUENCE</scope>
    <source>
        <strain evidence="4">NA0869</strain>
    </source>
</reference>
<dbReference type="InterPro" id="IPR021884">
    <property type="entry name" value="Ice-bd_prot"/>
</dbReference>
<evidence type="ECO:0000256" key="3">
    <source>
        <dbReference type="SAM" id="MobiDB-lite"/>
    </source>
</evidence>
<dbReference type="EMBL" id="CP107567">
    <property type="protein sequence ID" value="UYQ62591.1"/>
    <property type="molecule type" value="Genomic_DNA"/>
</dbReference>
<accession>A0ABY6I6G7</accession>
<sequence>MTLNISDAPHRRTMTAWIAGVLTLLVAFAVVAVTPTRANAATPVNLGTAESFAVLAGAEVTNTGPSVVTGDVGVHPGTSISGFPPGTVIGTMHSGDTVAQQAKTDLVAAYNDAAGQASNGALPPDAGGLTLVPGVYTASSSLGLTGTLTLDAQGDPNAVWVFQVGSTLTTASNSSVSLINGASPCNVFWQIGSSATLGTGTTFVGTIMAKAAITVTTEATIDGRALAEVEAVTLDTNRITRPECAGTTTTTTGDAATGDAATGDAATGDAATGDAATGDAATGDAATGDAATGDAATGDAATGDAATGDAATGDAATGDAATGDAATGDAATGDAATGDAATGDAATGDAATGDAATGDAATGDAATGDDGGHDHGGYHHGGYDYGGYHHGGYDYGGYHHGGYDYGGYHHGGYRDSDTARSLGIPAVRGQAQGPEMHVQR</sequence>
<feature type="region of interest" description="Disordered" evidence="3">
    <location>
        <begin position="266"/>
        <end position="368"/>
    </location>
</feature>
<comment type="similarity">
    <text evidence="1">Belongs to the ice-binding protein family.</text>
</comment>
<dbReference type="RefSeq" id="WP_264244219.1">
    <property type="nucleotide sequence ID" value="NZ_CP107567.1"/>
</dbReference>
<evidence type="ECO:0000256" key="1">
    <source>
        <dbReference type="ARBA" id="ARBA00005445"/>
    </source>
</evidence>